<protein>
    <submittedName>
        <fullName evidence="1">Uncharacterized protein</fullName>
    </submittedName>
</protein>
<dbReference type="KEGG" id="alj:G8D99_12980"/>
<dbReference type="Proteomes" id="UP000501939">
    <property type="component" value="Chromosome"/>
</dbReference>
<reference evidence="1 2" key="1">
    <citation type="submission" date="2020-03" db="EMBL/GenBank/DDBJ databases">
        <authorList>
            <person name="Zhu W."/>
        </authorList>
    </citation>
    <scope>NUCLEOTIDE SEQUENCE [LARGE SCALE GENOMIC DNA]</scope>
    <source>
        <strain evidence="1 2">185</strain>
    </source>
</reference>
<keyword evidence="2" id="KW-1185">Reference proteome</keyword>
<name>A0A6G8S6Q9_9GAMM</name>
<dbReference type="RefSeq" id="WP_166326593.1">
    <property type="nucleotide sequence ID" value="NZ_CP049916.1"/>
</dbReference>
<evidence type="ECO:0000313" key="1">
    <source>
        <dbReference type="EMBL" id="QIO09832.1"/>
    </source>
</evidence>
<gene>
    <name evidence="1" type="ORF">G8D99_12980</name>
</gene>
<dbReference type="EMBL" id="CP049916">
    <property type="protein sequence ID" value="QIO09832.1"/>
    <property type="molecule type" value="Genomic_DNA"/>
</dbReference>
<sequence>MKATQRYILDKAESLLIELASEIDLGTEEIQDKTQIIAGLATNAVEKQYLIELLKSREEDIDEHTKLYKEILDVLSRSLLKI</sequence>
<organism evidence="1 2">
    <name type="scientific">Acinetobacter lanii</name>
    <dbReference type="NCBI Taxonomy" id="2715163"/>
    <lineage>
        <taxon>Bacteria</taxon>
        <taxon>Pseudomonadati</taxon>
        <taxon>Pseudomonadota</taxon>
        <taxon>Gammaproteobacteria</taxon>
        <taxon>Moraxellales</taxon>
        <taxon>Moraxellaceae</taxon>
        <taxon>Acinetobacter</taxon>
    </lineage>
</organism>
<evidence type="ECO:0000313" key="2">
    <source>
        <dbReference type="Proteomes" id="UP000501939"/>
    </source>
</evidence>
<dbReference type="AlphaFoldDB" id="A0A6G8S6Q9"/>
<accession>A0A6G8S6Q9</accession>
<proteinExistence type="predicted"/>